<dbReference type="PANTHER" id="PTHR11863">
    <property type="entry name" value="STEROL DESATURASE"/>
    <property type="match status" value="1"/>
</dbReference>
<dbReference type="GO" id="GO:0008610">
    <property type="term" value="P:lipid biosynthetic process"/>
    <property type="evidence" value="ECO:0007669"/>
    <property type="project" value="InterPro"/>
</dbReference>
<dbReference type="InterPro" id="IPR050307">
    <property type="entry name" value="Sterol_Desaturase_Related"/>
</dbReference>
<feature type="transmembrane region" description="Helical" evidence="5">
    <location>
        <begin position="74"/>
        <end position="100"/>
    </location>
</feature>
<organism evidence="7">
    <name type="scientific">Aphanomyces invadans</name>
    <dbReference type="NCBI Taxonomy" id="157072"/>
    <lineage>
        <taxon>Eukaryota</taxon>
        <taxon>Sar</taxon>
        <taxon>Stramenopiles</taxon>
        <taxon>Oomycota</taxon>
        <taxon>Saprolegniomycetes</taxon>
        <taxon>Saprolegniales</taxon>
        <taxon>Verrucalvaceae</taxon>
        <taxon>Aphanomyces</taxon>
    </lineage>
</organism>
<dbReference type="GeneID" id="20077904"/>
<dbReference type="InterPro" id="IPR006694">
    <property type="entry name" value="Fatty_acid_hydroxylase"/>
</dbReference>
<reference evidence="7" key="1">
    <citation type="submission" date="2013-12" db="EMBL/GenBank/DDBJ databases">
        <title>The Genome Sequence of Aphanomyces invadans NJM9701.</title>
        <authorList>
            <consortium name="The Broad Institute Genomics Platform"/>
            <person name="Russ C."/>
            <person name="Tyler B."/>
            <person name="van West P."/>
            <person name="Dieguez-Uribeondo J."/>
            <person name="Young S.K."/>
            <person name="Zeng Q."/>
            <person name="Gargeya S."/>
            <person name="Fitzgerald M."/>
            <person name="Abouelleil A."/>
            <person name="Alvarado L."/>
            <person name="Chapman S.B."/>
            <person name="Gainer-Dewar J."/>
            <person name="Goldberg J."/>
            <person name="Griggs A."/>
            <person name="Gujja S."/>
            <person name="Hansen M."/>
            <person name="Howarth C."/>
            <person name="Imamovic A."/>
            <person name="Ireland A."/>
            <person name="Larimer J."/>
            <person name="McCowan C."/>
            <person name="Murphy C."/>
            <person name="Pearson M."/>
            <person name="Poon T.W."/>
            <person name="Priest M."/>
            <person name="Roberts A."/>
            <person name="Saif S."/>
            <person name="Shea T."/>
            <person name="Sykes S."/>
            <person name="Wortman J."/>
            <person name="Nusbaum C."/>
            <person name="Birren B."/>
        </authorList>
    </citation>
    <scope>NUCLEOTIDE SEQUENCE [LARGE SCALE GENOMIC DNA]</scope>
    <source>
        <strain evidence="7">NJM9701</strain>
    </source>
</reference>
<evidence type="ECO:0000256" key="1">
    <source>
        <dbReference type="ARBA" id="ARBA00004370"/>
    </source>
</evidence>
<proteinExistence type="predicted"/>
<evidence type="ECO:0000256" key="2">
    <source>
        <dbReference type="ARBA" id="ARBA00022692"/>
    </source>
</evidence>
<dbReference type="GO" id="GO:0016491">
    <property type="term" value="F:oxidoreductase activity"/>
    <property type="evidence" value="ECO:0007669"/>
    <property type="project" value="InterPro"/>
</dbReference>
<dbReference type="eggNOG" id="KOG0873">
    <property type="taxonomic scope" value="Eukaryota"/>
</dbReference>
<dbReference type="STRING" id="157072.A0A024UPT2"/>
<keyword evidence="2 5" id="KW-0812">Transmembrane</keyword>
<feature type="transmembrane region" description="Helical" evidence="5">
    <location>
        <begin position="28"/>
        <end position="47"/>
    </location>
</feature>
<evidence type="ECO:0000259" key="6">
    <source>
        <dbReference type="Pfam" id="PF04116"/>
    </source>
</evidence>
<accession>A0A024UPT2</accession>
<name>A0A024UPT2_9STRA</name>
<dbReference type="RefSeq" id="XP_008862010.1">
    <property type="nucleotide sequence ID" value="XM_008863788.1"/>
</dbReference>
<dbReference type="EMBL" id="KI913953">
    <property type="protein sequence ID" value="ETW08205.1"/>
    <property type="molecule type" value="Genomic_DNA"/>
</dbReference>
<evidence type="ECO:0000256" key="3">
    <source>
        <dbReference type="ARBA" id="ARBA00022989"/>
    </source>
</evidence>
<comment type="subcellular location">
    <subcellularLocation>
        <location evidence="1">Membrane</location>
    </subcellularLocation>
</comment>
<evidence type="ECO:0000256" key="5">
    <source>
        <dbReference type="SAM" id="Phobius"/>
    </source>
</evidence>
<feature type="transmembrane region" description="Helical" evidence="5">
    <location>
        <begin position="112"/>
        <end position="133"/>
    </location>
</feature>
<evidence type="ECO:0000313" key="7">
    <source>
        <dbReference type="EMBL" id="ETW08205.1"/>
    </source>
</evidence>
<gene>
    <name evidence="7" type="ORF">H310_00854</name>
</gene>
<dbReference type="GO" id="GO:0005506">
    <property type="term" value="F:iron ion binding"/>
    <property type="evidence" value="ECO:0007669"/>
    <property type="project" value="InterPro"/>
</dbReference>
<keyword evidence="3 5" id="KW-1133">Transmembrane helix</keyword>
<keyword evidence="4 5" id="KW-0472">Membrane</keyword>
<sequence length="243" mass="26991">MTVRAAYESVWLRENVVAVHGRNGVDSLALALCFVVFWSHCIILMAIDCSKPTWAQKYKVQHDKFATADMMKKAVSVALLNLVGIALPMALVLVKIGLPWRGTASHGPLPTWLSVLVDFSCFLIVEEVLFYYAHRLMHTKVMYAAYHKKHHEFTAPIGVAAIYCTPVEMAVVNVLPVIAGPLLMGSHVTTTTAWFCVALINTVQTHSGYDFPLMVACPVAHEHHHETFTENFGLVVEGGWRAF</sequence>
<dbReference type="GO" id="GO:0016020">
    <property type="term" value="C:membrane"/>
    <property type="evidence" value="ECO:0007669"/>
    <property type="project" value="UniProtKB-SubCell"/>
</dbReference>
<protein>
    <recommendedName>
        <fullName evidence="6">Fatty acid hydroxylase domain-containing protein</fullName>
    </recommendedName>
</protein>
<dbReference type="Pfam" id="PF04116">
    <property type="entry name" value="FA_hydroxylase"/>
    <property type="match status" value="1"/>
</dbReference>
<dbReference type="VEuPathDB" id="FungiDB:H310_00854"/>
<feature type="domain" description="Fatty acid hydroxylase" evidence="6">
    <location>
        <begin position="121"/>
        <end position="235"/>
    </location>
</feature>
<evidence type="ECO:0000256" key="4">
    <source>
        <dbReference type="ARBA" id="ARBA00023136"/>
    </source>
</evidence>
<dbReference type="AlphaFoldDB" id="A0A024UPT2"/>
<dbReference type="OrthoDB" id="408954at2759"/>